<feature type="domain" description="Beta-carotene isomerase D27-like C-terminal" evidence="1">
    <location>
        <begin position="151"/>
        <end position="230"/>
    </location>
</feature>
<feature type="non-terminal residue" evidence="2">
    <location>
        <position position="1"/>
    </location>
</feature>
<evidence type="ECO:0000313" key="2">
    <source>
        <dbReference type="EMBL" id="KAG6571447.1"/>
    </source>
</evidence>
<dbReference type="AlphaFoldDB" id="A0AAV6LWW8"/>
<gene>
    <name evidence="2" type="primary">D27</name>
    <name evidence="2" type="ORF">SDJN03_28175</name>
</gene>
<evidence type="ECO:0000313" key="3">
    <source>
        <dbReference type="Proteomes" id="UP000685013"/>
    </source>
</evidence>
<dbReference type="EMBL" id="JAGKQH010000019">
    <property type="protein sequence ID" value="KAG6571447.1"/>
    <property type="molecule type" value="Genomic_DNA"/>
</dbReference>
<dbReference type="GO" id="GO:1901601">
    <property type="term" value="P:strigolactone biosynthetic process"/>
    <property type="evidence" value="ECO:0007669"/>
    <property type="project" value="TreeGrafter"/>
</dbReference>
<comment type="caution">
    <text evidence="2">The sequence shown here is derived from an EMBL/GenBank/DDBJ whole genome shotgun (WGS) entry which is preliminary data.</text>
</comment>
<dbReference type="GO" id="GO:0016859">
    <property type="term" value="F:cis-trans isomerase activity"/>
    <property type="evidence" value="ECO:0007669"/>
    <property type="project" value="TreeGrafter"/>
</dbReference>
<organism evidence="2 3">
    <name type="scientific">Cucurbita argyrosperma subsp. sororia</name>
    <dbReference type="NCBI Taxonomy" id="37648"/>
    <lineage>
        <taxon>Eukaryota</taxon>
        <taxon>Viridiplantae</taxon>
        <taxon>Streptophyta</taxon>
        <taxon>Embryophyta</taxon>
        <taxon>Tracheophyta</taxon>
        <taxon>Spermatophyta</taxon>
        <taxon>Magnoliopsida</taxon>
        <taxon>eudicotyledons</taxon>
        <taxon>Gunneridae</taxon>
        <taxon>Pentapetalae</taxon>
        <taxon>rosids</taxon>
        <taxon>fabids</taxon>
        <taxon>Cucurbitales</taxon>
        <taxon>Cucurbitaceae</taxon>
        <taxon>Cucurbiteae</taxon>
        <taxon>Cucurbita</taxon>
    </lineage>
</organism>
<dbReference type="PANTHER" id="PTHR33591:SF1">
    <property type="entry name" value="BETA-CAROTENE ISOMERASE D27, CHLOROPLASTIC"/>
    <property type="match status" value="1"/>
</dbReference>
<dbReference type="PANTHER" id="PTHR33591">
    <property type="entry name" value="BETA-CAROTENE ISOMERASE D27"/>
    <property type="match status" value="1"/>
</dbReference>
<name>A0AAV6LWW8_9ROSI</name>
<dbReference type="Proteomes" id="UP000685013">
    <property type="component" value="Chromosome 19"/>
</dbReference>
<dbReference type="InterPro" id="IPR038938">
    <property type="entry name" value="D27-like"/>
</dbReference>
<dbReference type="InterPro" id="IPR025114">
    <property type="entry name" value="D27-like_C"/>
</dbReference>
<evidence type="ECO:0000259" key="1">
    <source>
        <dbReference type="Pfam" id="PF13225"/>
    </source>
</evidence>
<sequence>MEVGVGEVRRVILGSGTNVRRSNKTKKMRRKGIACVAVLTRAAESGATEETRKPNTVYTDNWFEKIAIHHVSQAVQATSGWRSNKSGYESLVEVATMASRNYNQIKQREVIIQALGRAFPAPILSLIRTLLPQSKFAREYFAAFTTVFFAWLVGPCEVKESDFKGKREKNVVQIHKCRFLEQTNCAGMCINLCKFPCQDFIKDSLGMPVSMVPNFDDMSCEMIFGKDPPAAVDDPALKQPCYKLCINLTRVFFFFSYYYPLLLYLQVEKSYVIIHWARAKTTLQESGFHDYYNGSKMKSTVLSDIMNTIKADAVITIDYPQLLLLINTFTRGGRQTSNGLHNRKQKAPVVRSAWVSLSINAERLLSRHRGPNRSSAIGVRSSNRVPLMKNRWSKIGLESPNCFETDSKTDDDDVWRLV</sequence>
<keyword evidence="3" id="KW-1185">Reference proteome</keyword>
<reference evidence="2 3" key="1">
    <citation type="journal article" date="2021" name="Hortic Res">
        <title>The domestication of Cucurbita argyrosperma as revealed by the genome of its wild relative.</title>
        <authorList>
            <person name="Barrera-Redondo J."/>
            <person name="Sanchez-de la Vega G."/>
            <person name="Aguirre-Liguori J.A."/>
            <person name="Castellanos-Morales G."/>
            <person name="Gutierrez-Guerrero Y.T."/>
            <person name="Aguirre-Dugua X."/>
            <person name="Aguirre-Planter E."/>
            <person name="Tenaillon M.I."/>
            <person name="Lira-Saade R."/>
            <person name="Eguiarte L.E."/>
        </authorList>
    </citation>
    <scope>NUCLEOTIDE SEQUENCE [LARGE SCALE GENOMIC DNA]</scope>
    <source>
        <strain evidence="2">JBR-2021</strain>
    </source>
</reference>
<protein>
    <submittedName>
        <fullName evidence="2">Beta-carotene isomerase D27, chloroplastic</fullName>
    </submittedName>
</protein>
<keyword evidence="2" id="KW-0413">Isomerase</keyword>
<dbReference type="Pfam" id="PF13225">
    <property type="entry name" value="D27-like_C"/>
    <property type="match status" value="1"/>
</dbReference>
<dbReference type="GO" id="GO:0009536">
    <property type="term" value="C:plastid"/>
    <property type="evidence" value="ECO:0007669"/>
    <property type="project" value="TreeGrafter"/>
</dbReference>
<proteinExistence type="predicted"/>
<accession>A0AAV6LWW8</accession>
<dbReference type="GO" id="GO:0005506">
    <property type="term" value="F:iron ion binding"/>
    <property type="evidence" value="ECO:0007669"/>
    <property type="project" value="InterPro"/>
</dbReference>